<dbReference type="PANTHER" id="PTHR16299">
    <property type="entry name" value="CENTROSOMAL PROTEIN KIZUNA"/>
    <property type="match status" value="1"/>
</dbReference>
<sequence length="708" mass="82005">MEKQLNSYLNSDRRINRLRSAKLQAKWKEVCENEQRSKQRNTQLLQKFDQIKEQINLFDVRSEKLRQMKEQYEDYIESLYPRWKDNVEEWKKHKELDKEQQEKMKMESHQRNIELIEHSHYNMPTKSFIQSQQQYQHQQQEQQQQQQQQQQYPYHSQQPFNPPQQQQPYHPPQQQQAYRPQQQESLQYQYHQQLVRNQYVGDRLEEQKLPQGNQTMNDTYELDKKRRSEDFAYYEQQKNQTYSKSPVAPRDSTTLDDYDDADEESSAKDPPPMRIEVSKKEMKNVKTTPPIPAPQPRRSIIDEDGSSASDSRFSPERTTEDIYPISPRLSSVPPEKVTLQGFFRMLEELNYILPQAHPRQMFYKAGLHVDESERRELLINADKGASGLVDDRITPEKLSSIILDQLPAIVQNLEGGYLWSDKLVKNPPIEKTYESVRKFIDEPSRALWQNLWEHFMHLTLYKFMKPNVLAQTFAGHLLRSGVTLDLERKAINLLEALVKASNPNNVVSTPDSAEAVDNILLVSPRPRTSKSPVPNLALQENLIEEDPEPPIGLQTQTTQSSLQSSGAQENALSDAYQRNRLLLTGSGTLQSAGDISDDSSEDSLEKAIRAVQSKPTSESIELKHKDEPRSSATSTFSVSPRSPPPITPRTPRTTSQPAKQKINPLASLSSNKNKLFNDSDTDEDMEKINTGQSKADDDDDFENDDFYR</sequence>
<feature type="region of interest" description="Disordered" evidence="10">
    <location>
        <begin position="235"/>
        <end position="318"/>
    </location>
</feature>
<dbReference type="AlphaFoldDB" id="A0A7I8VWP8"/>
<evidence type="ECO:0000256" key="1">
    <source>
        <dbReference type="ARBA" id="ARBA00004120"/>
    </source>
</evidence>
<protein>
    <recommendedName>
        <fullName evidence="4">Centrosomal protein kizuna</fullName>
    </recommendedName>
    <alternativeName>
        <fullName evidence="9">Polo-like kinase 1 substrate 1</fullName>
    </alternativeName>
</protein>
<comment type="subcellular location">
    <subcellularLocation>
        <location evidence="1">Cytoplasm</location>
        <location evidence="1">Cytoskeleton</location>
        <location evidence="1">Cilium basal body</location>
    </subcellularLocation>
    <subcellularLocation>
        <location evidence="2">Cytoplasm</location>
        <location evidence="2">Cytoskeleton</location>
        <location evidence="2">Microtubule organizing center</location>
        <location evidence="2">Centrosome</location>
    </subcellularLocation>
</comment>
<feature type="region of interest" description="Disordered" evidence="10">
    <location>
        <begin position="546"/>
        <end position="570"/>
    </location>
</feature>
<dbReference type="OrthoDB" id="8015657at2759"/>
<accession>A0A7I8VWP8</accession>
<evidence type="ECO:0000256" key="6">
    <source>
        <dbReference type="ARBA" id="ARBA00023212"/>
    </source>
</evidence>
<comment type="function">
    <text evidence="8">Centrosomal protein required for establishing a robust mitotic centrosome architecture that can endure the forces that converge on the centrosomes during spindle formation. Required for stabilizing the expanded pericentriolar material around the centriole.</text>
</comment>
<evidence type="ECO:0000256" key="10">
    <source>
        <dbReference type="SAM" id="MobiDB-lite"/>
    </source>
</evidence>
<gene>
    <name evidence="11" type="ORF">DGYR_LOCUS7309</name>
</gene>
<dbReference type="GO" id="GO:0005813">
    <property type="term" value="C:centrosome"/>
    <property type="evidence" value="ECO:0007669"/>
    <property type="project" value="UniProtKB-SubCell"/>
</dbReference>
<evidence type="ECO:0000256" key="5">
    <source>
        <dbReference type="ARBA" id="ARBA00022490"/>
    </source>
</evidence>
<evidence type="ECO:0000256" key="2">
    <source>
        <dbReference type="ARBA" id="ARBA00004300"/>
    </source>
</evidence>
<keyword evidence="5" id="KW-0963">Cytoplasm</keyword>
<comment type="similarity">
    <text evidence="3">Belongs to the kizuna family.</text>
</comment>
<dbReference type="EMBL" id="CAJFCJ010000009">
    <property type="protein sequence ID" value="CAD5119013.1"/>
    <property type="molecule type" value="Genomic_DNA"/>
</dbReference>
<evidence type="ECO:0000313" key="11">
    <source>
        <dbReference type="EMBL" id="CAD5119013.1"/>
    </source>
</evidence>
<feature type="region of interest" description="Disordered" evidence="10">
    <location>
        <begin position="610"/>
        <end position="708"/>
    </location>
</feature>
<dbReference type="InterPro" id="IPR026742">
    <property type="entry name" value="Centrosomal_kizuma"/>
</dbReference>
<keyword evidence="7" id="KW-0966">Cell projection</keyword>
<feature type="compositionally biased region" description="Basic and acidic residues" evidence="10">
    <location>
        <begin position="620"/>
        <end position="629"/>
    </location>
</feature>
<feature type="compositionally biased region" description="Acidic residues" evidence="10">
    <location>
        <begin position="254"/>
        <end position="264"/>
    </location>
</feature>
<evidence type="ECO:0000256" key="3">
    <source>
        <dbReference type="ARBA" id="ARBA00010767"/>
    </source>
</evidence>
<evidence type="ECO:0000256" key="7">
    <source>
        <dbReference type="ARBA" id="ARBA00023273"/>
    </source>
</evidence>
<feature type="compositionally biased region" description="Acidic residues" evidence="10">
    <location>
        <begin position="696"/>
        <end position="708"/>
    </location>
</feature>
<evidence type="ECO:0000256" key="9">
    <source>
        <dbReference type="ARBA" id="ARBA00031153"/>
    </source>
</evidence>
<keyword evidence="6" id="KW-0206">Cytoskeleton</keyword>
<evidence type="ECO:0000256" key="8">
    <source>
        <dbReference type="ARBA" id="ARBA00024919"/>
    </source>
</evidence>
<comment type="caution">
    <text evidence="11">The sequence shown here is derived from an EMBL/GenBank/DDBJ whole genome shotgun (WGS) entry which is preliminary data.</text>
</comment>
<proteinExistence type="inferred from homology"/>
<keyword evidence="12" id="KW-1185">Reference proteome</keyword>
<reference evidence="11 12" key="1">
    <citation type="submission" date="2020-08" db="EMBL/GenBank/DDBJ databases">
        <authorList>
            <person name="Hejnol A."/>
        </authorList>
    </citation>
    <scope>NUCLEOTIDE SEQUENCE [LARGE SCALE GENOMIC DNA]</scope>
</reference>
<feature type="compositionally biased region" description="Low complexity" evidence="10">
    <location>
        <begin position="553"/>
        <end position="565"/>
    </location>
</feature>
<organism evidence="11 12">
    <name type="scientific">Dimorphilus gyrociliatus</name>
    <dbReference type="NCBI Taxonomy" id="2664684"/>
    <lineage>
        <taxon>Eukaryota</taxon>
        <taxon>Metazoa</taxon>
        <taxon>Spiralia</taxon>
        <taxon>Lophotrochozoa</taxon>
        <taxon>Annelida</taxon>
        <taxon>Polychaeta</taxon>
        <taxon>Polychaeta incertae sedis</taxon>
        <taxon>Dinophilidae</taxon>
        <taxon>Dimorphilus</taxon>
    </lineage>
</organism>
<feature type="compositionally biased region" description="Low complexity" evidence="10">
    <location>
        <begin position="130"/>
        <end position="184"/>
    </location>
</feature>
<name>A0A7I8VWP8_9ANNE</name>
<feature type="region of interest" description="Disordered" evidence="10">
    <location>
        <begin position="128"/>
        <end position="184"/>
    </location>
</feature>
<dbReference type="PANTHER" id="PTHR16299:SF2">
    <property type="entry name" value="CENTROSOMAL PROTEIN KIZUNA"/>
    <property type="match status" value="1"/>
</dbReference>
<evidence type="ECO:0000313" key="12">
    <source>
        <dbReference type="Proteomes" id="UP000549394"/>
    </source>
</evidence>
<evidence type="ECO:0000256" key="4">
    <source>
        <dbReference type="ARBA" id="ARBA00013872"/>
    </source>
</evidence>
<feature type="compositionally biased region" description="Polar residues" evidence="10">
    <location>
        <begin position="666"/>
        <end position="678"/>
    </location>
</feature>
<dbReference type="GO" id="GO:0007051">
    <property type="term" value="P:spindle organization"/>
    <property type="evidence" value="ECO:0007669"/>
    <property type="project" value="InterPro"/>
</dbReference>
<dbReference type="Proteomes" id="UP000549394">
    <property type="component" value="Unassembled WGS sequence"/>
</dbReference>